<evidence type="ECO:0000313" key="1">
    <source>
        <dbReference type="EMBL" id="MFC3907992.1"/>
    </source>
</evidence>
<comment type="caution">
    <text evidence="1">The sequence shown here is derived from an EMBL/GenBank/DDBJ whole genome shotgun (WGS) entry which is preliminary data.</text>
</comment>
<dbReference type="Proteomes" id="UP001595758">
    <property type="component" value="Unassembled WGS sequence"/>
</dbReference>
<dbReference type="RefSeq" id="WP_382340875.1">
    <property type="nucleotide sequence ID" value="NZ_JBHSAB010000002.1"/>
</dbReference>
<accession>A0ABV8CD19</accession>
<gene>
    <name evidence="1" type="ORF">ACFORL_02705</name>
</gene>
<keyword evidence="2" id="KW-1185">Reference proteome</keyword>
<sequence length="1130" mass="131120">MIVQHIHQFMKDLSNLEQLRDYDQNFLRQFNDKFKDTEPGKNFMTEKEEKEAITWLLLCFEERWKKVFDKAEDYTFIQTRANAAWEKLGLELSKATGKPFLSVLMSTLSTQYSFNRLRDAEQDPRRLLIGDNNPDKSNWYKVGDLIKRLNDKGNLTLFEGNNRTARALSIRELWRIRNKTSQGSLWQKILNENHLNYEDRDLRCRGNLSSELIRLFSEMAEQYKRDVAANSDGKNFEQAFEKLNQQLMQANCLDALYFYGIPVSFNEKKYYLAEILINCLDRSPDLQEKLDAASDALTRNKEHIKARYFDLNEIDRFYDEPGVSLPESCKVILESITKAKHITVGMFDNLALLFNSYGVITETKRDNITSELIRHWAPKWRITDEVPHHLLSLLHNLIETYVEAEQSNNNHILWKNTLIEFLNILAQYPLAETNNFYSVPIKVEGKDYPILEIVLAFFTPDESLLKKLIETSRWLCQKNPSLIIDYPHFEAVYQELGLGKGFTITTLKKLIDQLPTDTFGKSNKRFEQLKLQIATETTISRKMLETLELLCQQRFKEVVDTASDYFWSINLSAITIPKQKEIHEQIIVERAALIYLAQTLQGAGLTSNAYQFLLGIRQTHISLTGELITNYPLSDYILSDDGRNLISLRVTVAESRRTGLFYNYSELEPGSTVRPKRFTHKEIKRLEHAESEYTNAYITFVMNESGDNPGIEVRTYYALKTLLDKSLHEIGWRDDYSKREQSEADDAYDEFWKFCDELPSDELDRLYNQRIHYRELKLNVEKNISVKELLRDIRVNNRCIAVYGKFLFQLVTEFVPWVKFRKDLEENEDLKAIRAKEPTRVLRDYKALGIGELRRRVLIITYSLLTHKFSYTPCTGNTVCLDSKYKNTVTRTGSSIFEFISNNIEKMFSNSGSEPDFYLLFLELMEGIVRTSLEDKSPTRYPDTEQWLRSIIDGTLFNKAPFFPPGNILTVLLADFKRKANDKACKKTIDDILTIASENKHVLIKWVGINICLSKYLESLRTTAKIQLLNKLRNLAKPDENEIEQILSKNSPSVIQKSPRGIFGSQKVATQMSEELYIKAYNVLTETFCGEKTIGKQFVPGKSVLEQQPEPYAVQPNVITEARIAALVCV</sequence>
<proteinExistence type="predicted"/>
<reference evidence="2" key="1">
    <citation type="journal article" date="2019" name="Int. J. Syst. Evol. Microbiol.">
        <title>The Global Catalogue of Microorganisms (GCM) 10K type strain sequencing project: providing services to taxonomists for standard genome sequencing and annotation.</title>
        <authorList>
            <consortium name="The Broad Institute Genomics Platform"/>
            <consortium name="The Broad Institute Genome Sequencing Center for Infectious Disease"/>
            <person name="Wu L."/>
            <person name="Ma J."/>
        </authorList>
    </citation>
    <scope>NUCLEOTIDE SEQUENCE [LARGE SCALE GENOMIC DNA]</scope>
    <source>
        <strain evidence="2">CCUG 59858</strain>
    </source>
</reference>
<dbReference type="EMBL" id="JBHSAB010000002">
    <property type="protein sequence ID" value="MFC3907992.1"/>
    <property type="molecule type" value="Genomic_DNA"/>
</dbReference>
<protein>
    <submittedName>
        <fullName evidence="1">Uncharacterized protein</fullName>
    </submittedName>
</protein>
<name>A0ABV8CD19_9GAMM</name>
<evidence type="ECO:0000313" key="2">
    <source>
        <dbReference type="Proteomes" id="UP001595758"/>
    </source>
</evidence>
<organism evidence="1 2">
    <name type="scientific">Legionella dresdenensis</name>
    <dbReference type="NCBI Taxonomy" id="450200"/>
    <lineage>
        <taxon>Bacteria</taxon>
        <taxon>Pseudomonadati</taxon>
        <taxon>Pseudomonadota</taxon>
        <taxon>Gammaproteobacteria</taxon>
        <taxon>Legionellales</taxon>
        <taxon>Legionellaceae</taxon>
        <taxon>Legionella</taxon>
    </lineage>
</organism>